<protein>
    <recommendedName>
        <fullName evidence="4">IgE-binding protein</fullName>
    </recommendedName>
</protein>
<accession>A0A232M3L9</accession>
<dbReference type="PANTHER" id="PTHR42047">
    <property type="entry name" value="PROTEIN, PUTATIVE (AFU_ORTHOLOGUE AFUA_6G03560)-RELATED"/>
    <property type="match status" value="1"/>
</dbReference>
<dbReference type="EMBL" id="NPHW01002690">
    <property type="protein sequence ID" value="OXV10938.1"/>
    <property type="molecule type" value="Genomic_DNA"/>
</dbReference>
<name>A0A232M3L9_9EURO</name>
<evidence type="ECO:0000313" key="2">
    <source>
        <dbReference type="EMBL" id="OXV10938.1"/>
    </source>
</evidence>
<comment type="caution">
    <text evidence="2">The sequence shown here is derived from an EMBL/GenBank/DDBJ whole genome shotgun (WGS) entry which is preliminary data.</text>
</comment>
<keyword evidence="1" id="KW-0732">Signal</keyword>
<gene>
    <name evidence="2" type="ORF">Egran_01302</name>
</gene>
<keyword evidence="3" id="KW-1185">Reference proteome</keyword>
<proteinExistence type="predicted"/>
<dbReference type="InterPro" id="IPR052820">
    <property type="entry name" value="PhiA_domain"/>
</dbReference>
<evidence type="ECO:0000256" key="1">
    <source>
        <dbReference type="SAM" id="SignalP"/>
    </source>
</evidence>
<dbReference type="PANTHER" id="PTHR42047:SF1">
    <property type="entry name" value="PROTEIN, PUTATIVE (AFU_ORTHOLOGUE AFUA_6G03560)-RELATED"/>
    <property type="match status" value="1"/>
</dbReference>
<reference evidence="2 3" key="1">
    <citation type="journal article" date="2015" name="Environ. Microbiol.">
        <title>Metagenome sequence of Elaphomyces granulatus from sporocarp tissue reveals Ascomycota ectomycorrhizal fingerprints of genome expansion and a Proteobacteria-rich microbiome.</title>
        <authorList>
            <person name="Quandt C.A."/>
            <person name="Kohler A."/>
            <person name="Hesse C.N."/>
            <person name="Sharpton T.J."/>
            <person name="Martin F."/>
            <person name="Spatafora J.W."/>
        </authorList>
    </citation>
    <scope>NUCLEOTIDE SEQUENCE [LARGE SCALE GENOMIC DNA]</scope>
    <source>
        <strain evidence="2 3">OSC145934</strain>
    </source>
</reference>
<feature type="signal peptide" evidence="1">
    <location>
        <begin position="1"/>
        <end position="16"/>
    </location>
</feature>
<dbReference type="Proteomes" id="UP000243515">
    <property type="component" value="Unassembled WGS sequence"/>
</dbReference>
<feature type="chain" id="PRO_5012375848" description="IgE-binding protein" evidence="1">
    <location>
        <begin position="17"/>
        <end position="210"/>
    </location>
</feature>
<evidence type="ECO:0008006" key="4">
    <source>
        <dbReference type="Google" id="ProtNLM"/>
    </source>
</evidence>
<dbReference type="OrthoDB" id="5430620at2759"/>
<evidence type="ECO:0000313" key="3">
    <source>
        <dbReference type="Proteomes" id="UP000243515"/>
    </source>
</evidence>
<organism evidence="2 3">
    <name type="scientific">Elaphomyces granulatus</name>
    <dbReference type="NCBI Taxonomy" id="519963"/>
    <lineage>
        <taxon>Eukaryota</taxon>
        <taxon>Fungi</taxon>
        <taxon>Dikarya</taxon>
        <taxon>Ascomycota</taxon>
        <taxon>Pezizomycotina</taxon>
        <taxon>Eurotiomycetes</taxon>
        <taxon>Eurotiomycetidae</taxon>
        <taxon>Eurotiales</taxon>
        <taxon>Elaphomycetaceae</taxon>
        <taxon>Elaphomyces</taxon>
    </lineage>
</organism>
<dbReference type="AlphaFoldDB" id="A0A232M3L9"/>
<sequence>MKFIALFAGLPLLAAAAPTQRALGMPLQGDLCMPFQHDLGTPLQGGDFTAFAWFEHEPIHPPIQARGLRFWVGGEPATYCPSPPVVHCPPGKVTAFSGGGYGLSVMVPGGQRVYVSPTGELGYTQAHSAYIPPGSFLGPFEYTPGIPFGHYTFNGKGFIACPNSKEGPTTWKVFAHIPNAIVPTSDIQDCLPFQAVTEIFGSPPAAWQYT</sequence>